<dbReference type="EMBL" id="CP028130">
    <property type="protein sequence ID" value="AZZ56923.1"/>
    <property type="molecule type" value="Genomic_DNA"/>
</dbReference>
<keyword evidence="1" id="KW-0732">Signal</keyword>
<dbReference type="RefSeq" id="WP_104266134.1">
    <property type="nucleotide sequence ID" value="NZ_CP028130.1"/>
</dbReference>
<sequence length="268" mass="27437">MRSPSAARRTAALFVAICGLATVVTFGPAGPAATAQSLRDQIPIVAGTALEVEGARFCTAGAVLRATGLLSRAWPIANATRYVVMAGHCGTVGETVKVGDAVAGTITWVSSDYDLALVKIPPSTVQRPVCSGASQLHHCSIPPATPRAVGRIILNRGSTQQAVPVPGFGIAGVGEHFCTSGAVSFVNCTFEIASVKSSWLSPGELAAHTTTGFSLQPGDSGGPVANISGRLYGIIISGGEDDHAGVFGYIPMSTIFHDLGYDYELAPA</sequence>
<accession>A0AAD1EN98</accession>
<dbReference type="InterPro" id="IPR043504">
    <property type="entry name" value="Peptidase_S1_PA_chymotrypsin"/>
</dbReference>
<dbReference type="GO" id="GO:0008233">
    <property type="term" value="F:peptidase activity"/>
    <property type="evidence" value="ECO:0007669"/>
    <property type="project" value="UniProtKB-KW"/>
</dbReference>
<evidence type="ECO:0000256" key="1">
    <source>
        <dbReference type="SAM" id="SignalP"/>
    </source>
</evidence>
<gene>
    <name evidence="2" type="ORF">C7V51_14330</name>
</gene>
<proteinExistence type="predicted"/>
<protein>
    <submittedName>
        <fullName evidence="2">Serine protease</fullName>
    </submittedName>
</protein>
<feature type="signal peptide" evidence="1">
    <location>
        <begin position="1"/>
        <end position="21"/>
    </location>
</feature>
<reference evidence="2 3" key="1">
    <citation type="submission" date="2018-03" db="EMBL/GenBank/DDBJ databases">
        <title>Bacteriophage NCPPB3778 and a type I-E CRISPR drive the evolution of the US Biological Select Agent, Rathayibacter toxicus.</title>
        <authorList>
            <person name="Davis E.W.II."/>
            <person name="Tabima J.F."/>
            <person name="Weisberg A.J."/>
            <person name="Dantas Lopes L."/>
            <person name="Wiseman M.S."/>
            <person name="Wiseman M.S."/>
            <person name="Pupko T."/>
            <person name="Belcher M.S."/>
            <person name="Sechler A.J."/>
            <person name="Tancos M.A."/>
            <person name="Schroeder B.K."/>
            <person name="Murray T.D."/>
            <person name="Luster D.G."/>
            <person name="Schneider W.L."/>
            <person name="Rogers E."/>
            <person name="Andreote F.D."/>
            <person name="Grunwald N.J."/>
            <person name="Putnam M.L."/>
            <person name="Chang J.H."/>
        </authorList>
    </citation>
    <scope>NUCLEOTIDE SEQUENCE [LARGE SCALE GENOMIC DNA]</scope>
    <source>
        <strain evidence="2 3">NCCPB 2253</strain>
    </source>
</reference>
<evidence type="ECO:0000313" key="3">
    <source>
        <dbReference type="Proteomes" id="UP000283946"/>
    </source>
</evidence>
<dbReference type="InterPro" id="IPR009003">
    <property type="entry name" value="Peptidase_S1_PA"/>
</dbReference>
<evidence type="ECO:0000313" key="2">
    <source>
        <dbReference type="EMBL" id="AZZ56923.1"/>
    </source>
</evidence>
<name>A0AAD1EN98_9MICO</name>
<keyword evidence="2" id="KW-0378">Hydrolase</keyword>
<organism evidence="2 3">
    <name type="scientific">Rathayibacter iranicus</name>
    <dbReference type="NCBI Taxonomy" id="59737"/>
    <lineage>
        <taxon>Bacteria</taxon>
        <taxon>Bacillati</taxon>
        <taxon>Actinomycetota</taxon>
        <taxon>Actinomycetes</taxon>
        <taxon>Micrococcales</taxon>
        <taxon>Microbacteriaceae</taxon>
        <taxon>Rathayibacter</taxon>
    </lineage>
</organism>
<dbReference type="Gene3D" id="2.40.10.10">
    <property type="entry name" value="Trypsin-like serine proteases"/>
    <property type="match status" value="2"/>
</dbReference>
<dbReference type="Proteomes" id="UP000283946">
    <property type="component" value="Chromosome"/>
</dbReference>
<feature type="chain" id="PRO_5042052163" evidence="1">
    <location>
        <begin position="22"/>
        <end position="268"/>
    </location>
</feature>
<keyword evidence="2" id="KW-0645">Protease</keyword>
<dbReference type="AlphaFoldDB" id="A0AAD1EN98"/>
<dbReference type="GO" id="GO:0006508">
    <property type="term" value="P:proteolysis"/>
    <property type="evidence" value="ECO:0007669"/>
    <property type="project" value="UniProtKB-KW"/>
</dbReference>
<dbReference type="KEGG" id="ria:C7V51_14330"/>
<dbReference type="SUPFAM" id="SSF50494">
    <property type="entry name" value="Trypsin-like serine proteases"/>
    <property type="match status" value="1"/>
</dbReference>
<dbReference type="Pfam" id="PF13365">
    <property type="entry name" value="Trypsin_2"/>
    <property type="match status" value="1"/>
</dbReference>